<dbReference type="GO" id="GO:0016567">
    <property type="term" value="P:protein ubiquitination"/>
    <property type="evidence" value="ECO:0007669"/>
    <property type="project" value="TreeGrafter"/>
</dbReference>
<protein>
    <recommendedName>
        <fullName evidence="6">Anaphase-promoting complex subunit 7</fullName>
    </recommendedName>
</protein>
<dbReference type="SUPFAM" id="SSF48452">
    <property type="entry name" value="TPR-like"/>
    <property type="match status" value="2"/>
</dbReference>
<reference evidence="4" key="2">
    <citation type="submission" date="2022-10" db="EMBL/GenBank/DDBJ databases">
        <authorList>
            <consortium name="ENA_rothamsted_submissions"/>
            <consortium name="culmorum"/>
            <person name="King R."/>
        </authorList>
    </citation>
    <scope>NUCLEOTIDE SEQUENCE</scope>
</reference>
<dbReference type="InterPro" id="IPR019734">
    <property type="entry name" value="TPR_rpt"/>
</dbReference>
<dbReference type="InterPro" id="IPR011990">
    <property type="entry name" value="TPR-like_helical_dom_sf"/>
</dbReference>
<organism evidence="4 5">
    <name type="scientific">Phaedon cochleariae</name>
    <name type="common">Mustard beetle</name>
    <dbReference type="NCBI Taxonomy" id="80249"/>
    <lineage>
        <taxon>Eukaryota</taxon>
        <taxon>Metazoa</taxon>
        <taxon>Ecdysozoa</taxon>
        <taxon>Arthropoda</taxon>
        <taxon>Hexapoda</taxon>
        <taxon>Insecta</taxon>
        <taxon>Pterygota</taxon>
        <taxon>Neoptera</taxon>
        <taxon>Endopterygota</taxon>
        <taxon>Coleoptera</taxon>
        <taxon>Polyphaga</taxon>
        <taxon>Cucujiformia</taxon>
        <taxon>Chrysomeloidea</taxon>
        <taxon>Chrysomelidae</taxon>
        <taxon>Chrysomelinae</taxon>
        <taxon>Chrysomelini</taxon>
        <taxon>Phaedon</taxon>
    </lineage>
</organism>
<dbReference type="Gene3D" id="1.25.40.10">
    <property type="entry name" value="Tetratricopeptide repeat domain"/>
    <property type="match status" value="2"/>
</dbReference>
<dbReference type="OrthoDB" id="300500at2759"/>
<reference evidence="4" key="1">
    <citation type="submission" date="2022-01" db="EMBL/GenBank/DDBJ databases">
        <authorList>
            <person name="King R."/>
        </authorList>
    </citation>
    <scope>NUCLEOTIDE SEQUENCE</scope>
</reference>
<evidence type="ECO:0000313" key="4">
    <source>
        <dbReference type="EMBL" id="CAH1170860.1"/>
    </source>
</evidence>
<evidence type="ECO:0000256" key="2">
    <source>
        <dbReference type="PROSITE-ProRule" id="PRU00339"/>
    </source>
</evidence>
<feature type="region of interest" description="Disordered" evidence="3">
    <location>
        <begin position="563"/>
        <end position="593"/>
    </location>
</feature>
<dbReference type="GO" id="GO:0051301">
    <property type="term" value="P:cell division"/>
    <property type="evidence" value="ECO:0007669"/>
    <property type="project" value="TreeGrafter"/>
</dbReference>
<dbReference type="Pfam" id="PF13181">
    <property type="entry name" value="TPR_8"/>
    <property type="match status" value="1"/>
</dbReference>
<dbReference type="PANTHER" id="PTHR12558:SF36">
    <property type="entry name" value="ANAPHASE-PROMOTING COMPLEX SUBUNIT 7"/>
    <property type="match status" value="1"/>
</dbReference>
<name>A0A9P0GPF5_PHACE</name>
<keyword evidence="5" id="KW-1185">Reference proteome</keyword>
<accession>A0A9P0GPF5</accession>
<dbReference type="GO" id="GO:0045842">
    <property type="term" value="P:positive regulation of mitotic metaphase/anaphase transition"/>
    <property type="evidence" value="ECO:0007669"/>
    <property type="project" value="TreeGrafter"/>
</dbReference>
<dbReference type="SMART" id="SM00028">
    <property type="entry name" value="TPR"/>
    <property type="match status" value="6"/>
</dbReference>
<dbReference type="EMBL" id="OU896711">
    <property type="protein sequence ID" value="CAH1170860.1"/>
    <property type="molecule type" value="Genomic_DNA"/>
</dbReference>
<feature type="repeat" description="TPR" evidence="2">
    <location>
        <begin position="254"/>
        <end position="287"/>
    </location>
</feature>
<dbReference type="GO" id="GO:0005680">
    <property type="term" value="C:anaphase-promoting complex"/>
    <property type="evidence" value="ECO:0007669"/>
    <property type="project" value="TreeGrafter"/>
</dbReference>
<evidence type="ECO:0000313" key="5">
    <source>
        <dbReference type="Proteomes" id="UP001153737"/>
    </source>
</evidence>
<proteinExistence type="predicted"/>
<sequence length="593" mass="67251">MMNILLKQLQILHEQELYSNILKVFHCDFTDEIRISNCCFGPIEIKKCDLALSIGEQKLDTYTLPTKLQVTLYYADALYHTQQYLQAENLYRQGLQIRKNILSKVKNSNKIAEVQNEIASDVDIKFKIHMCCIALKQKSAAVEILQMVSARLRTPKINMALGNIYKDVGMERSAITCFKEVLRECPLALEAVDNLLKLGIKGVEVNSLMVEVSSEISWLNSWIKAQAQMHSRDFVNAIKTYKSMDTHGLLKDNTSLLVNMAYCYHYLCNEQKAISILQKAIRLDPFLSIGRDLLSTLLAASGTKDHIKALESLTPVMDMSMWTSEQWVVLGNYMYALKKYDKAAYFGQQACLLDRKNVEGLLLKANTLYQIKKYQDAVSHCSEALQICNYRYDIHKCLVDCYIQTNRLREAESMALNACKQLNFSAHGYCLHASVLLKDPMASSKTVRRTLEKAVSLDKTGSTDALHMLVEFLEGEQQYEQASQLLLKHISTQKPSSRLHQMLGDCFVNLQKDDEAFHHYTVALKLDPANQRANEGLNNIGRSLSLSKRDSYYTCVAGETSYISQGTNSSDHEVDPESDTDPWPANGDIESFE</sequence>
<dbReference type="Proteomes" id="UP001153737">
    <property type="component" value="Chromosome 5"/>
</dbReference>
<keyword evidence="1 2" id="KW-0802">TPR repeat</keyword>
<evidence type="ECO:0008006" key="6">
    <source>
        <dbReference type="Google" id="ProtNLM"/>
    </source>
</evidence>
<evidence type="ECO:0000256" key="1">
    <source>
        <dbReference type="ARBA" id="ARBA00022803"/>
    </source>
</evidence>
<dbReference type="PROSITE" id="PS50005">
    <property type="entry name" value="TPR"/>
    <property type="match status" value="2"/>
</dbReference>
<gene>
    <name evidence="4" type="ORF">PHAECO_LOCUS9366</name>
</gene>
<feature type="repeat" description="TPR" evidence="2">
    <location>
        <begin position="497"/>
        <end position="530"/>
    </location>
</feature>
<dbReference type="AlphaFoldDB" id="A0A9P0GPF5"/>
<dbReference type="PANTHER" id="PTHR12558">
    <property type="entry name" value="CELL DIVISION CYCLE 16,23,27"/>
    <property type="match status" value="1"/>
</dbReference>
<evidence type="ECO:0000256" key="3">
    <source>
        <dbReference type="SAM" id="MobiDB-lite"/>
    </source>
</evidence>